<keyword evidence="3" id="KW-1185">Reference proteome</keyword>
<protein>
    <submittedName>
        <fullName evidence="2">Uncharacterized protein</fullName>
    </submittedName>
</protein>
<dbReference type="InterPro" id="IPR016024">
    <property type="entry name" value="ARM-type_fold"/>
</dbReference>
<evidence type="ECO:0000313" key="3">
    <source>
        <dbReference type="Proteomes" id="UP000297948"/>
    </source>
</evidence>
<evidence type="ECO:0000313" key="2">
    <source>
        <dbReference type="EMBL" id="TGB06516.1"/>
    </source>
</evidence>
<dbReference type="OrthoDB" id="3874172at2"/>
<dbReference type="SUPFAM" id="SSF48371">
    <property type="entry name" value="ARM repeat"/>
    <property type="match status" value="1"/>
</dbReference>
<name>A0A4Z0H7J3_9ACTN</name>
<evidence type="ECO:0000256" key="1">
    <source>
        <dbReference type="SAM" id="MobiDB-lite"/>
    </source>
</evidence>
<feature type="compositionally biased region" description="Basic and acidic residues" evidence="1">
    <location>
        <begin position="38"/>
        <end position="47"/>
    </location>
</feature>
<organism evidence="2 3">
    <name type="scientific">Streptomyces palmae</name>
    <dbReference type="NCBI Taxonomy" id="1701085"/>
    <lineage>
        <taxon>Bacteria</taxon>
        <taxon>Bacillati</taxon>
        <taxon>Actinomycetota</taxon>
        <taxon>Actinomycetes</taxon>
        <taxon>Kitasatosporales</taxon>
        <taxon>Streptomycetaceae</taxon>
        <taxon>Streptomyces</taxon>
    </lineage>
</organism>
<sequence length="732" mass="80080">MTPESAAPGGPQQPAPAEGDPEKPAEAADAQEPAAEEQPDKPQEAWAARRELADHAPRTMRFGSGLRTGGGLIGGDNHGVSAGTVAGDVITGSKTEIYYQFGGPATATSGEIPRERLDRIAELFVDTGTNFEALVERLRTERVLVLSGPRHSGRGTAALMLLRALRVASVHALDRDVSPESLAGRLDSAGEQEGPRGYVLRDPLLRRDRPLADTHLLAARDRLAEGGCLVITVEPDAALEGIARREWRPPTAALVLESRLRTLVGPERTARLIARPEVREFLDREHQLRETAQYAEELARFADGHTDESRIAGFSLAALERQVQEWFEATDSSVHLREKAFLVALAAFDGGPYALTAELSDLLYALLQHTDDATRPPGVPVFGTHIRKRLQLARAHSYRELEQTEWGPVTQLKAAYQDERVALVLLREVWTGHPSARPALVRWLQQLADDGRPLVRTRAASTAAVLAYTDLPSAMALVIEEWATSKRYRRRQVAVNALALAHLLDIPNIPRILDGWCREGDADLCWVAVRAHGLIGSDRPAETLAALREIVRRQHTEGDREPDRTLLDEAAASVELLLLSATGDQVLAELLKTLEHDPPVRALALGGFLRACRPTEQDEPYGCPLVLGWYARTADEQPSTAQHIGTLWRAALADRDHTRHALKELGTWVWIADRDPGTEWALAALLPTLVTSAAEHQRLDHLLRTLPGEDGTPPPSAASRLRTVLPSLAPLS</sequence>
<accession>A0A4Z0H7J3</accession>
<feature type="compositionally biased region" description="Low complexity" evidence="1">
    <location>
        <begin position="1"/>
        <end position="18"/>
    </location>
</feature>
<dbReference type="AlphaFoldDB" id="A0A4Z0H7J3"/>
<comment type="caution">
    <text evidence="2">The sequence shown here is derived from an EMBL/GenBank/DDBJ whole genome shotgun (WGS) entry which is preliminary data.</text>
</comment>
<dbReference type="Proteomes" id="UP000297948">
    <property type="component" value="Unassembled WGS sequence"/>
</dbReference>
<dbReference type="EMBL" id="SRID01000167">
    <property type="protein sequence ID" value="TGB06516.1"/>
    <property type="molecule type" value="Genomic_DNA"/>
</dbReference>
<proteinExistence type="predicted"/>
<feature type="region of interest" description="Disordered" evidence="1">
    <location>
        <begin position="1"/>
        <end position="47"/>
    </location>
</feature>
<gene>
    <name evidence="2" type="ORF">E4099_18185</name>
</gene>
<dbReference type="RefSeq" id="WP_135340140.1">
    <property type="nucleotide sequence ID" value="NZ_JBHLTX010000036.1"/>
</dbReference>
<reference evidence="2 3" key="1">
    <citation type="submission" date="2019-03" db="EMBL/GenBank/DDBJ databases">
        <authorList>
            <person name="Gonzalez-Pimentel J.L."/>
        </authorList>
    </citation>
    <scope>NUCLEOTIDE SEQUENCE [LARGE SCALE GENOMIC DNA]</scope>
    <source>
        <strain evidence="2 3">JCM 31289</strain>
    </source>
</reference>